<feature type="repeat" description="PPR" evidence="2">
    <location>
        <begin position="78"/>
        <end position="112"/>
    </location>
</feature>
<dbReference type="InterPro" id="IPR046848">
    <property type="entry name" value="E_motif"/>
</dbReference>
<dbReference type="NCBIfam" id="TIGR00756">
    <property type="entry name" value="PPR"/>
    <property type="match status" value="5"/>
</dbReference>
<reference evidence="3 4" key="1">
    <citation type="submission" date="2024-04" db="EMBL/GenBank/DDBJ databases">
        <title>Genome assembly C_amara_ONT_v2.</title>
        <authorList>
            <person name="Yant L."/>
            <person name="Moore C."/>
            <person name="Slenker M."/>
        </authorList>
    </citation>
    <scope>NUCLEOTIDE SEQUENCE [LARGE SCALE GENOMIC DNA]</scope>
    <source>
        <tissue evidence="3">Leaf</tissue>
    </source>
</reference>
<feature type="repeat" description="PPR" evidence="2">
    <location>
        <begin position="314"/>
        <end position="348"/>
    </location>
</feature>
<dbReference type="InterPro" id="IPR011990">
    <property type="entry name" value="TPR-like_helical_dom_sf"/>
</dbReference>
<dbReference type="SUPFAM" id="SSF48452">
    <property type="entry name" value="TPR-like"/>
    <property type="match status" value="1"/>
</dbReference>
<feature type="repeat" description="PPR" evidence="2">
    <location>
        <begin position="415"/>
        <end position="452"/>
    </location>
</feature>
<dbReference type="Pfam" id="PF01535">
    <property type="entry name" value="PPR"/>
    <property type="match status" value="8"/>
</dbReference>
<dbReference type="EMBL" id="JBANAX010000877">
    <property type="protein sequence ID" value="KAL1190303.1"/>
    <property type="molecule type" value="Genomic_DNA"/>
</dbReference>
<feature type="repeat" description="PPR" evidence="2">
    <location>
        <begin position="655"/>
        <end position="689"/>
    </location>
</feature>
<dbReference type="FunFam" id="1.25.40.10:FF:000958">
    <property type="entry name" value="Pentatricopeptide repeat-containing protein At4g39530"/>
    <property type="match status" value="1"/>
</dbReference>
<dbReference type="FunFam" id="1.25.40.10:FF:000090">
    <property type="entry name" value="Pentatricopeptide repeat-containing protein, chloroplastic"/>
    <property type="match status" value="1"/>
</dbReference>
<dbReference type="InterPro" id="IPR046960">
    <property type="entry name" value="PPR_At4g14850-like_plant"/>
</dbReference>
<feature type="repeat" description="PPR" evidence="2">
    <location>
        <begin position="620"/>
        <end position="654"/>
    </location>
</feature>
<dbReference type="FunFam" id="1.25.40.10:FF:000361">
    <property type="entry name" value="Pentatricopeptide repeat-containing protein chloroplastic"/>
    <property type="match status" value="1"/>
</dbReference>
<dbReference type="PANTHER" id="PTHR47926">
    <property type="entry name" value="PENTATRICOPEPTIDE REPEAT-CONTAINING PROTEIN"/>
    <property type="match status" value="1"/>
</dbReference>
<feature type="repeat" description="PPR" evidence="2">
    <location>
        <begin position="756"/>
        <end position="790"/>
    </location>
</feature>
<feature type="repeat" description="PPR" evidence="2">
    <location>
        <begin position="213"/>
        <end position="247"/>
    </location>
</feature>
<evidence type="ECO:0000256" key="1">
    <source>
        <dbReference type="ARBA" id="ARBA00022737"/>
    </source>
</evidence>
<keyword evidence="1" id="KW-0677">Repeat</keyword>
<feature type="repeat" description="PPR" evidence="2">
    <location>
        <begin position="519"/>
        <end position="553"/>
    </location>
</feature>
<dbReference type="InterPro" id="IPR002885">
    <property type="entry name" value="PPR_rpt"/>
</dbReference>
<evidence type="ECO:0000313" key="3">
    <source>
        <dbReference type="EMBL" id="KAL1190303.1"/>
    </source>
</evidence>
<name>A0ABD0Z6H1_CARAN</name>
<proteinExistence type="predicted"/>
<gene>
    <name evidence="3" type="ORF">V5N11_016688</name>
</gene>
<dbReference type="Pfam" id="PF20431">
    <property type="entry name" value="E_motif"/>
    <property type="match status" value="1"/>
</dbReference>
<comment type="caution">
    <text evidence="3">The sequence shown here is derived from an EMBL/GenBank/DDBJ whole genome shotgun (WGS) entry which is preliminary data.</text>
</comment>
<accession>A0ABD0Z6H1</accession>
<sequence length="839" mass="94311">MRSHGSSWRKVKEAIRFYSSSSSASRLLEFVNADFPSTIGIRGRREFARLLQLRASDDPLLYQNVVHGQIIVSGFESDTYLSNILMNLYSKAGGMVYARKVFEKMSDRNLVTWSTMVSACNQHGFYEESLVVFLEFWRTRKSSPNEYILSSVIQACSGLDSSGRSVVFQLQSFLVKSGFDMDVYVGTLLIDFYLKEGNIDYARLVFHALPEKSTVTWTTMISGCVKMGRSYLSLQLFYQLMEGKLVPDGYILSTVLSACSILPFLEGGKQIHAHILRYRHEMDASLMNVLIDSYVKFGRVTAARKLFDGMPNKNIISWTTLLSGYKQKSLHKEAMKLFSGMSKYGLKPDMYACSSILTSCASLQALEYGRHVHAYTVKANLGNDSYVTNSLIDMYAKSDSLTDARKVFDIFAGDDVVLYNAIIEGYSRLGTQCELHEALNIFCDMRFRLIRPSLLTFVSLLRASASLTSLGLSKQIHGLMFKYGVNLDIYAGSALIDVYSNCYCLKDSRLVFDEMKEKDLVVWNSMFSGYVQQSENEEALNLFLDLQLSRERPDEFTFADMVTAAGNLASLQLGQAFHCQLMKKGLECNPYITNALLDMYAKCGSPEDAHKAFDSAASKDVVCWNSVISSYANHGEGRKALQMLERMMNEGIEPNYITFVGVLSACSHSGLVEDGLKRFELMLRLGIEPETEHYVCLVSLLGRSGRLNEARELIEKMPTKPAAIVWRSLLSGCAKTGNIELAEHAAEMAISSDPTDSASFILLSNIYASKGMWTEARKVRERMKFDGVVKEPGRSWIEINKEVHIFLSKDKSHRNTNQIYEVLENLLVQIKGVSSYSIE</sequence>
<organism evidence="3 4">
    <name type="scientific">Cardamine amara subsp. amara</name>
    <dbReference type="NCBI Taxonomy" id="228776"/>
    <lineage>
        <taxon>Eukaryota</taxon>
        <taxon>Viridiplantae</taxon>
        <taxon>Streptophyta</taxon>
        <taxon>Embryophyta</taxon>
        <taxon>Tracheophyta</taxon>
        <taxon>Spermatophyta</taxon>
        <taxon>Magnoliopsida</taxon>
        <taxon>eudicotyledons</taxon>
        <taxon>Gunneridae</taxon>
        <taxon>Pentapetalae</taxon>
        <taxon>rosids</taxon>
        <taxon>malvids</taxon>
        <taxon>Brassicales</taxon>
        <taxon>Brassicaceae</taxon>
        <taxon>Cardamineae</taxon>
        <taxon>Cardamine</taxon>
    </lineage>
</organism>
<dbReference type="FunFam" id="1.25.40.10:FF:000957">
    <property type="entry name" value="Pentatricopeptide repeat-containing protein At4g39530"/>
    <property type="match status" value="1"/>
</dbReference>
<evidence type="ECO:0000313" key="4">
    <source>
        <dbReference type="Proteomes" id="UP001558713"/>
    </source>
</evidence>
<evidence type="ECO:0000256" key="2">
    <source>
        <dbReference type="PROSITE-ProRule" id="PRU00708"/>
    </source>
</evidence>
<dbReference type="Proteomes" id="UP001558713">
    <property type="component" value="Unassembled WGS sequence"/>
</dbReference>
<dbReference type="Pfam" id="PF13041">
    <property type="entry name" value="PPR_2"/>
    <property type="match status" value="3"/>
</dbReference>
<dbReference type="PROSITE" id="PS51375">
    <property type="entry name" value="PPR"/>
    <property type="match status" value="9"/>
</dbReference>
<dbReference type="Gene3D" id="1.25.40.10">
    <property type="entry name" value="Tetratricopeptide repeat domain"/>
    <property type="match status" value="7"/>
</dbReference>
<feature type="repeat" description="PPR" evidence="2">
    <location>
        <begin position="283"/>
        <end position="313"/>
    </location>
</feature>
<dbReference type="AlphaFoldDB" id="A0ABD0Z6H1"/>
<keyword evidence="4" id="KW-1185">Reference proteome</keyword>
<dbReference type="PANTHER" id="PTHR47926:SF527">
    <property type="entry name" value="PENTATRICOPEPTIDE REPEAT-CONTAINING PROTEIN"/>
    <property type="match status" value="1"/>
</dbReference>
<protein>
    <submittedName>
        <fullName evidence="3">Pentatricopeptide repeat-containing protein</fullName>
    </submittedName>
</protein>
<dbReference type="FunFam" id="1.25.40.10:FF:000353">
    <property type="entry name" value="Pentatricopeptide repeat-containing protein At4g39530"/>
    <property type="match status" value="1"/>
</dbReference>